<name>A0A1Y5E593_COLPS</name>
<sequence>MEIILIRHGKPTSADNPIIDACEYTNWIRRYNSSKVAKNSRPENVNDQYKSFYTISSDLNRAIHSANIYVGKSPEEVDKLYREMEIPRYKFPFKLKAWNWVYLSRLLWMLGCKGSFESFKQAKKRADEAAVKLIEIAQNQDKIVLFGHGYMNRYIRKSLIQKGWVLNSKSNAYWGITSLET</sequence>
<dbReference type="Pfam" id="PF00300">
    <property type="entry name" value="His_Phos_1"/>
    <property type="match status" value="1"/>
</dbReference>
<evidence type="ECO:0008006" key="3">
    <source>
        <dbReference type="Google" id="ProtNLM"/>
    </source>
</evidence>
<dbReference type="InterPro" id="IPR029033">
    <property type="entry name" value="His_PPase_superfam"/>
</dbReference>
<dbReference type="Proteomes" id="UP000243053">
    <property type="component" value="Unassembled WGS sequence"/>
</dbReference>
<dbReference type="SUPFAM" id="SSF53254">
    <property type="entry name" value="Phosphoglycerate mutase-like"/>
    <property type="match status" value="1"/>
</dbReference>
<accession>A0A1Y5E593</accession>
<reference evidence="2" key="1">
    <citation type="journal article" date="2017" name="Proc. Natl. Acad. Sci. U.S.A.">
        <title>Simulation of Deepwater Horizon oil plume reveals substrate specialization within a complex community of hydrocarbon degraders.</title>
        <authorList>
            <person name="Hu P."/>
            <person name="Dubinsky E.A."/>
            <person name="Probst A.J."/>
            <person name="Wang J."/>
            <person name="Sieber C.M.K."/>
            <person name="Tom L.M."/>
            <person name="Gardinali P."/>
            <person name="Banfield J.F."/>
            <person name="Atlas R.M."/>
            <person name="Andersen G.L."/>
        </authorList>
    </citation>
    <scope>NUCLEOTIDE SEQUENCE [LARGE SCALE GENOMIC DNA]</scope>
</reference>
<gene>
    <name evidence="1" type="ORF">A9Q75_14485</name>
</gene>
<proteinExistence type="predicted"/>
<comment type="caution">
    <text evidence="1">The sequence shown here is derived from an EMBL/GenBank/DDBJ whole genome shotgun (WGS) entry which is preliminary data.</text>
</comment>
<dbReference type="EMBL" id="MAAF01000084">
    <property type="protein sequence ID" value="OUR77923.1"/>
    <property type="molecule type" value="Genomic_DNA"/>
</dbReference>
<dbReference type="InterPro" id="IPR013078">
    <property type="entry name" value="His_Pase_superF_clade-1"/>
</dbReference>
<organism evidence="1 2">
    <name type="scientific">Colwellia psychrerythraea</name>
    <name type="common">Vibrio psychroerythus</name>
    <dbReference type="NCBI Taxonomy" id="28229"/>
    <lineage>
        <taxon>Bacteria</taxon>
        <taxon>Pseudomonadati</taxon>
        <taxon>Pseudomonadota</taxon>
        <taxon>Gammaproteobacteria</taxon>
        <taxon>Alteromonadales</taxon>
        <taxon>Colwelliaceae</taxon>
        <taxon>Colwellia</taxon>
    </lineage>
</organism>
<dbReference type="AlphaFoldDB" id="A0A1Y5E593"/>
<dbReference type="Gene3D" id="3.40.50.1240">
    <property type="entry name" value="Phosphoglycerate mutase-like"/>
    <property type="match status" value="1"/>
</dbReference>
<protein>
    <recommendedName>
        <fullName evidence="3">Histidine phosphatase family protein</fullName>
    </recommendedName>
</protein>
<evidence type="ECO:0000313" key="1">
    <source>
        <dbReference type="EMBL" id="OUR77923.1"/>
    </source>
</evidence>
<evidence type="ECO:0000313" key="2">
    <source>
        <dbReference type="Proteomes" id="UP000243053"/>
    </source>
</evidence>